<proteinExistence type="predicted"/>
<feature type="domain" description="Peptidase C50" evidence="6">
    <location>
        <begin position="903"/>
        <end position="1012"/>
    </location>
</feature>
<dbReference type="GO" id="GO:0005813">
    <property type="term" value="C:centrosome"/>
    <property type="evidence" value="ECO:0007669"/>
    <property type="project" value="TreeGrafter"/>
</dbReference>
<evidence type="ECO:0000256" key="3">
    <source>
        <dbReference type="ARBA" id="ARBA00022801"/>
    </source>
</evidence>
<evidence type="ECO:0000256" key="2">
    <source>
        <dbReference type="ARBA" id="ARBA00012489"/>
    </source>
</evidence>
<dbReference type="PANTHER" id="PTHR12792:SF0">
    <property type="entry name" value="SEPARIN"/>
    <property type="match status" value="1"/>
</dbReference>
<evidence type="ECO:0000256" key="1">
    <source>
        <dbReference type="ARBA" id="ARBA00000451"/>
    </source>
</evidence>
<dbReference type="InterPro" id="IPR030397">
    <property type="entry name" value="SEPARIN_core_dom"/>
</dbReference>
<feature type="compositionally biased region" description="Basic and acidic residues" evidence="5">
    <location>
        <begin position="542"/>
        <end position="558"/>
    </location>
</feature>
<dbReference type="Proteomes" id="UP000314294">
    <property type="component" value="Unassembled WGS sequence"/>
</dbReference>
<dbReference type="GO" id="GO:0006508">
    <property type="term" value="P:proteolysis"/>
    <property type="evidence" value="ECO:0007669"/>
    <property type="project" value="InterPro"/>
</dbReference>
<dbReference type="GO" id="GO:0004197">
    <property type="term" value="F:cysteine-type endopeptidase activity"/>
    <property type="evidence" value="ECO:0007669"/>
    <property type="project" value="InterPro"/>
</dbReference>
<feature type="compositionally biased region" description="Basic residues" evidence="5">
    <location>
        <begin position="439"/>
        <end position="448"/>
    </location>
</feature>
<dbReference type="GO" id="GO:0072686">
    <property type="term" value="C:mitotic spindle"/>
    <property type="evidence" value="ECO:0007669"/>
    <property type="project" value="TreeGrafter"/>
</dbReference>
<evidence type="ECO:0000313" key="8">
    <source>
        <dbReference type="Proteomes" id="UP000314294"/>
    </source>
</evidence>
<sequence length="1092" mass="119832">MSICCFSSDFSDQVQKAEVKIKPRKGRPAQKSQLPLPALEDDLKGILSTRWIGKEAVVMDVASSPPFKAHPRRWLSSLAHGSNCPCPCCSEPCLGRATARWAATQADLVLQLDPNEAKVSFKLQTATLARCKSVAAKLGATLATLLPHCGSGKSCPKPSLMQDVVGGVYLHMARSGLDPRHSKVFGIWKILEAGLAFVDSTPSPMLRSVRAGLLATKAIVSLVTLAEKKGCSPEELFSHAWTWNAPKEDKKPKSELKAVPSSSLLKKHKESNKNLDIPDKTKGVKKVTVVKPRITVTSSSTRGKGLVPMTPVMVKPEPFSRERDSFDFNTVVPTLACTPIQKVKAPSSVQKAPRTASRLQFHVFEELSPTQDKAQPVPAAPRRTKKSRFVMEFSDESDTEANTPAEPKKTIDVPKKRTATRRAAQSCKTAPDPPAVKVPPKRQARGKKTTAMPGMTSEEDESSGNQPASTRRGRTRRELSRTEAHSVEEPDKMRTIEEETKQVLDISIEHLRASDSEEAGDDAASSKDIDFEVLRRDNCGDLGRDDLSELRSRGHLREGPQPPLSHSYTRPDNLSLEDVESLLRTAWLALQHFPSPTIYPTLCALLALTRGQQDPITTAMLHAHSLGITNRHHTIRHLASCLKKLRKVSSELTDKMDALSLDELGPNESKKSTEQRLSRLENIFSFPTADAATFPKSHCQEFLQEIQQLPPGVTVCVMSVLGVKPGETGDGIILTRLEKGSAPLSVYTPTAKQQHSIGWLVQEIDSIQVEQKLVSSVSEKAKWWEARGALDSRVGVMGELLGCWWSLLLPPSLDPEVSKQARHLCKSLSAKGVVVSEEMLTAVLSASPVLSQEDLKRFALGVSPQWDTECDQLLQTALSRIACRDEPRGHVVLILDKYLQKLPWESTSILKSHSVSRMPSLHSVIGLSIQRETDSQSVLKQGVDPKQVFYVVDPDANLRNSQGQFKEWFSSYVGHGAGARFFDGQAVLKRQMRAASLIFGCSSAALAVRGDQEGQGIVLNYLTAGCPLFLGNLWDVTDRDIDRFTKVLLESWLSAGSGASLLDYMGQSRQVTHMKHLVGAAPVVYGLPVHLQ</sequence>
<gene>
    <name evidence="7" type="primary">Espl1_0</name>
    <name evidence="7" type="ORF">EYF80_008446</name>
</gene>
<dbReference type="InterPro" id="IPR005314">
    <property type="entry name" value="Peptidase_C50"/>
</dbReference>
<dbReference type="Pfam" id="PF03568">
    <property type="entry name" value="Separin_C"/>
    <property type="match status" value="2"/>
</dbReference>
<dbReference type="OrthoDB" id="10255632at2759"/>
<keyword evidence="4" id="KW-0159">Chromosome partition</keyword>
<dbReference type="EMBL" id="SRLO01000047">
    <property type="protein sequence ID" value="TNN81390.1"/>
    <property type="molecule type" value="Genomic_DNA"/>
</dbReference>
<dbReference type="AlphaFoldDB" id="A0A4Z2ITT2"/>
<dbReference type="EC" id="3.4.22.49" evidence="2"/>
<evidence type="ECO:0000256" key="4">
    <source>
        <dbReference type="ARBA" id="ARBA00022829"/>
    </source>
</evidence>
<accession>A0A4Z2ITT2</accession>
<evidence type="ECO:0000313" key="7">
    <source>
        <dbReference type="EMBL" id="TNN81390.1"/>
    </source>
</evidence>
<organism evidence="7 8">
    <name type="scientific">Liparis tanakae</name>
    <name type="common">Tanaka's snailfish</name>
    <dbReference type="NCBI Taxonomy" id="230148"/>
    <lineage>
        <taxon>Eukaryota</taxon>
        <taxon>Metazoa</taxon>
        <taxon>Chordata</taxon>
        <taxon>Craniata</taxon>
        <taxon>Vertebrata</taxon>
        <taxon>Euteleostomi</taxon>
        <taxon>Actinopterygii</taxon>
        <taxon>Neopterygii</taxon>
        <taxon>Teleostei</taxon>
        <taxon>Neoteleostei</taxon>
        <taxon>Acanthomorphata</taxon>
        <taxon>Eupercaria</taxon>
        <taxon>Perciformes</taxon>
        <taxon>Cottioidei</taxon>
        <taxon>Cottales</taxon>
        <taxon>Liparidae</taxon>
        <taxon>Liparis</taxon>
    </lineage>
</organism>
<dbReference type="GO" id="GO:0005634">
    <property type="term" value="C:nucleus"/>
    <property type="evidence" value="ECO:0007669"/>
    <property type="project" value="InterPro"/>
</dbReference>
<feature type="region of interest" description="Disordered" evidence="5">
    <location>
        <begin position="368"/>
        <end position="498"/>
    </location>
</feature>
<feature type="region of interest" description="Disordered" evidence="5">
    <location>
        <begin position="542"/>
        <end position="571"/>
    </location>
</feature>
<protein>
    <recommendedName>
        <fullName evidence="2">separase</fullName>
        <ecNumber evidence="2">3.4.22.49</ecNumber>
    </recommendedName>
</protein>
<comment type="caution">
    <text evidence="7">The sequence shown here is derived from an EMBL/GenBank/DDBJ whole genome shotgun (WGS) entry which is preliminary data.</text>
</comment>
<feature type="compositionally biased region" description="Basic and acidic residues" evidence="5">
    <location>
        <begin position="476"/>
        <end position="498"/>
    </location>
</feature>
<dbReference type="PANTHER" id="PTHR12792">
    <property type="entry name" value="EXTRA SPINDLE POLES 1-RELATED"/>
    <property type="match status" value="1"/>
</dbReference>
<reference evidence="7 8" key="1">
    <citation type="submission" date="2019-03" db="EMBL/GenBank/DDBJ databases">
        <title>First draft genome of Liparis tanakae, snailfish: a comprehensive survey of snailfish specific genes.</title>
        <authorList>
            <person name="Kim W."/>
            <person name="Song I."/>
            <person name="Jeong J.-H."/>
            <person name="Kim D."/>
            <person name="Kim S."/>
            <person name="Ryu S."/>
            <person name="Song J.Y."/>
            <person name="Lee S.K."/>
        </authorList>
    </citation>
    <scope>NUCLEOTIDE SEQUENCE [LARGE SCALE GENOMIC DNA]</scope>
    <source>
        <tissue evidence="7">Muscle</tissue>
    </source>
</reference>
<dbReference type="GO" id="GO:0051307">
    <property type="term" value="P:meiotic chromosome separation"/>
    <property type="evidence" value="ECO:0007669"/>
    <property type="project" value="TreeGrafter"/>
</dbReference>
<dbReference type="GO" id="GO:0005737">
    <property type="term" value="C:cytoplasm"/>
    <property type="evidence" value="ECO:0007669"/>
    <property type="project" value="TreeGrafter"/>
</dbReference>
<keyword evidence="3" id="KW-0378">Hydrolase</keyword>
<evidence type="ECO:0000259" key="6">
    <source>
        <dbReference type="PROSITE" id="PS51700"/>
    </source>
</evidence>
<evidence type="ECO:0000256" key="5">
    <source>
        <dbReference type="SAM" id="MobiDB-lite"/>
    </source>
</evidence>
<feature type="compositionally biased region" description="Basic and acidic residues" evidence="5">
    <location>
        <begin position="406"/>
        <end position="415"/>
    </location>
</feature>
<comment type="catalytic activity">
    <reaction evidence="1">
        <text>All bonds known to be hydrolyzed by this endopeptidase have arginine in P1 and an acidic residue in P4. P6 is often occupied by an acidic residue or by a hydroxy-amino-acid residue, the phosphorylation of which enhances cleavage.</text>
        <dbReference type="EC" id="3.4.22.49"/>
    </reaction>
</comment>
<keyword evidence="8" id="KW-1185">Reference proteome</keyword>
<name>A0A4Z2ITT2_9TELE</name>
<dbReference type="PROSITE" id="PS51700">
    <property type="entry name" value="SEPARIN"/>
    <property type="match status" value="1"/>
</dbReference>